<evidence type="ECO:0000256" key="1">
    <source>
        <dbReference type="ARBA" id="ARBA00004167"/>
    </source>
</evidence>
<dbReference type="PANTHER" id="PTHR46746">
    <property type="entry name" value="KILLER CELL LECTIN-LIKE RECEPTOR SUBFAMILY F MEMBER 2"/>
    <property type="match status" value="1"/>
</dbReference>
<dbReference type="InterPro" id="IPR001304">
    <property type="entry name" value="C-type_lectin-like"/>
</dbReference>
<reference evidence="6 7" key="1">
    <citation type="submission" date="2021-06" db="EMBL/GenBank/DDBJ databases">
        <authorList>
            <person name="Palmer J.M."/>
        </authorList>
    </citation>
    <scope>NUCLEOTIDE SEQUENCE [LARGE SCALE GENOMIC DNA]</scope>
    <source>
        <strain evidence="6 7">AS_MEX2019</strain>
        <tissue evidence="6">Muscle</tissue>
    </source>
</reference>
<feature type="transmembrane region" description="Helical" evidence="4">
    <location>
        <begin position="31"/>
        <end position="52"/>
    </location>
</feature>
<dbReference type="Proteomes" id="UP001469553">
    <property type="component" value="Unassembled WGS sequence"/>
</dbReference>
<dbReference type="PANTHER" id="PTHR46746:SF9">
    <property type="entry name" value="CD209 ANTIGEN-LIKE PROTEIN C-LIKE"/>
    <property type="match status" value="1"/>
</dbReference>
<dbReference type="InterPro" id="IPR033992">
    <property type="entry name" value="NKR-like_CTLD"/>
</dbReference>
<comment type="caution">
    <text evidence="6">The sequence shown here is derived from an EMBL/GenBank/DDBJ whole genome shotgun (WGS) entry which is preliminary data.</text>
</comment>
<dbReference type="InterPro" id="IPR016186">
    <property type="entry name" value="C-type_lectin-like/link_sf"/>
</dbReference>
<proteinExistence type="predicted"/>
<dbReference type="Gene3D" id="3.10.100.10">
    <property type="entry name" value="Mannose-Binding Protein A, subunit A"/>
    <property type="match status" value="1"/>
</dbReference>
<keyword evidence="3" id="KW-1015">Disulfide bond</keyword>
<dbReference type="InterPro" id="IPR051379">
    <property type="entry name" value="C-type_Lectin_Receptor_IMM"/>
</dbReference>
<protein>
    <recommendedName>
        <fullName evidence="5">C-type lectin domain-containing protein</fullName>
    </recommendedName>
</protein>
<evidence type="ECO:0000256" key="3">
    <source>
        <dbReference type="ARBA" id="ARBA00023157"/>
    </source>
</evidence>
<name>A0ABV0YB82_9TELE</name>
<sequence length="225" mass="25607">MASYDSTAASLKTAACDDVRSCKKCPPTVRWAVAIAAISLLITFILSFILFAKWGAAPKEDPTVHKKQLEHLQQCQRECHDLKMMLHSATQDPRCRLCPDGWLWWRSHCYFFSVGLQEDCRWNESVEFCRQQNSSLVVIEDSAEMDFLQGVMRHAAKSPFLWVGLTDGQQEGRWLWLSGSEVQNHLPVVVQWDSDDRDCADLRGGGTLFAADCEEHGPWICKRKS</sequence>
<dbReference type="InterPro" id="IPR016187">
    <property type="entry name" value="CTDL_fold"/>
</dbReference>
<evidence type="ECO:0000313" key="6">
    <source>
        <dbReference type="EMBL" id="MEQ2290910.1"/>
    </source>
</evidence>
<evidence type="ECO:0000259" key="5">
    <source>
        <dbReference type="PROSITE" id="PS50041"/>
    </source>
</evidence>
<keyword evidence="7" id="KW-1185">Reference proteome</keyword>
<dbReference type="EMBL" id="JAHRIP010028627">
    <property type="protein sequence ID" value="MEQ2290910.1"/>
    <property type="molecule type" value="Genomic_DNA"/>
</dbReference>
<dbReference type="Pfam" id="PF00059">
    <property type="entry name" value="Lectin_C"/>
    <property type="match status" value="1"/>
</dbReference>
<dbReference type="CDD" id="cd03593">
    <property type="entry name" value="CLECT_NK_receptors_like"/>
    <property type="match status" value="1"/>
</dbReference>
<dbReference type="PROSITE" id="PS50041">
    <property type="entry name" value="C_TYPE_LECTIN_2"/>
    <property type="match status" value="1"/>
</dbReference>
<comment type="subcellular location">
    <subcellularLocation>
        <location evidence="1">Membrane</location>
        <topology evidence="1">Single-pass membrane protein</topology>
    </subcellularLocation>
</comment>
<keyword evidence="2" id="KW-0430">Lectin</keyword>
<feature type="domain" description="C-type lectin" evidence="5">
    <location>
        <begin position="105"/>
        <end position="222"/>
    </location>
</feature>
<evidence type="ECO:0000256" key="2">
    <source>
        <dbReference type="ARBA" id="ARBA00022734"/>
    </source>
</evidence>
<evidence type="ECO:0000256" key="4">
    <source>
        <dbReference type="SAM" id="Phobius"/>
    </source>
</evidence>
<organism evidence="6 7">
    <name type="scientific">Ameca splendens</name>
    <dbReference type="NCBI Taxonomy" id="208324"/>
    <lineage>
        <taxon>Eukaryota</taxon>
        <taxon>Metazoa</taxon>
        <taxon>Chordata</taxon>
        <taxon>Craniata</taxon>
        <taxon>Vertebrata</taxon>
        <taxon>Euteleostomi</taxon>
        <taxon>Actinopterygii</taxon>
        <taxon>Neopterygii</taxon>
        <taxon>Teleostei</taxon>
        <taxon>Neoteleostei</taxon>
        <taxon>Acanthomorphata</taxon>
        <taxon>Ovalentaria</taxon>
        <taxon>Atherinomorphae</taxon>
        <taxon>Cyprinodontiformes</taxon>
        <taxon>Goodeidae</taxon>
        <taxon>Ameca</taxon>
    </lineage>
</organism>
<gene>
    <name evidence="6" type="ORF">AMECASPLE_007955</name>
</gene>
<keyword evidence="4" id="KW-0472">Membrane</keyword>
<keyword evidence="4" id="KW-1133">Transmembrane helix</keyword>
<keyword evidence="4" id="KW-0812">Transmembrane</keyword>
<evidence type="ECO:0000313" key="7">
    <source>
        <dbReference type="Proteomes" id="UP001469553"/>
    </source>
</evidence>
<accession>A0ABV0YB82</accession>
<dbReference type="SMART" id="SM00034">
    <property type="entry name" value="CLECT"/>
    <property type="match status" value="1"/>
</dbReference>
<dbReference type="SUPFAM" id="SSF56436">
    <property type="entry name" value="C-type lectin-like"/>
    <property type="match status" value="1"/>
</dbReference>